<sequence length="180" mass="20654">MPATPNYFDFYELPETFRPDEAGLKRKYYALSREYHPDFHATASAEKQQEILHLATLNTDAYRTLSHPDQRMAYILGRHGLLEEGKQALPPDFLMEVMDLNEQLMELEFEPDPAAESKVEAEVNMLSDTLDAGIEPVLAGYEGLPTDARPPALQQVQTYYLKKRYLLRIRESLTKFAARS</sequence>
<dbReference type="AlphaFoldDB" id="A0A1H3ITT0"/>
<dbReference type="STRING" id="651662.SAMN04488069_107136"/>
<dbReference type="Pfam" id="PF00226">
    <property type="entry name" value="DnaJ"/>
    <property type="match status" value="1"/>
</dbReference>
<dbReference type="PROSITE" id="PS50076">
    <property type="entry name" value="DNAJ_2"/>
    <property type="match status" value="1"/>
</dbReference>
<dbReference type="GO" id="GO:1990230">
    <property type="term" value="C:iron-sulfur cluster transfer complex"/>
    <property type="evidence" value="ECO:0007669"/>
    <property type="project" value="TreeGrafter"/>
</dbReference>
<protein>
    <submittedName>
        <fullName evidence="5">Molecular chaperone HscB</fullName>
    </submittedName>
</protein>
<dbReference type="Proteomes" id="UP000199249">
    <property type="component" value="Unassembled WGS sequence"/>
</dbReference>
<dbReference type="PANTHER" id="PTHR14021:SF15">
    <property type="entry name" value="IRON-SULFUR CLUSTER CO-CHAPERONE PROTEIN HSCB"/>
    <property type="match status" value="1"/>
</dbReference>
<evidence type="ECO:0000313" key="6">
    <source>
        <dbReference type="Proteomes" id="UP000199249"/>
    </source>
</evidence>
<evidence type="ECO:0000256" key="1">
    <source>
        <dbReference type="ARBA" id="ARBA00010476"/>
    </source>
</evidence>
<dbReference type="GO" id="GO:0044571">
    <property type="term" value="P:[2Fe-2S] cluster assembly"/>
    <property type="evidence" value="ECO:0007669"/>
    <property type="project" value="InterPro"/>
</dbReference>
<gene>
    <name evidence="5" type="ORF">SAMN04488069_107136</name>
</gene>
<feature type="domain" description="J" evidence="4">
    <location>
        <begin position="6"/>
        <end position="78"/>
    </location>
</feature>
<keyword evidence="6" id="KW-1185">Reference proteome</keyword>
<dbReference type="GO" id="GO:0051259">
    <property type="term" value="P:protein complex oligomerization"/>
    <property type="evidence" value="ECO:0007669"/>
    <property type="project" value="InterPro"/>
</dbReference>
<dbReference type="InterPro" id="IPR001623">
    <property type="entry name" value="DnaJ_domain"/>
</dbReference>
<evidence type="ECO:0000256" key="2">
    <source>
        <dbReference type="ARBA" id="ARBA00023186"/>
    </source>
</evidence>
<dbReference type="InterPro" id="IPR009073">
    <property type="entry name" value="HscB_oligo_C"/>
</dbReference>
<evidence type="ECO:0000256" key="3">
    <source>
        <dbReference type="ARBA" id="ARBA00025596"/>
    </source>
</evidence>
<dbReference type="InterPro" id="IPR004640">
    <property type="entry name" value="HscB"/>
</dbReference>
<keyword evidence="2" id="KW-0143">Chaperone</keyword>
<dbReference type="InterPro" id="IPR036869">
    <property type="entry name" value="J_dom_sf"/>
</dbReference>
<dbReference type="SUPFAM" id="SSF46565">
    <property type="entry name" value="Chaperone J-domain"/>
    <property type="match status" value="1"/>
</dbReference>
<name>A0A1H3ITT0_9BACT</name>
<organism evidence="5 6">
    <name type="scientific">Hymenobacter psychrophilus</name>
    <dbReference type="NCBI Taxonomy" id="651662"/>
    <lineage>
        <taxon>Bacteria</taxon>
        <taxon>Pseudomonadati</taxon>
        <taxon>Bacteroidota</taxon>
        <taxon>Cytophagia</taxon>
        <taxon>Cytophagales</taxon>
        <taxon>Hymenobacteraceae</taxon>
        <taxon>Hymenobacter</taxon>
    </lineage>
</organism>
<dbReference type="Gene3D" id="1.10.287.110">
    <property type="entry name" value="DnaJ domain"/>
    <property type="match status" value="1"/>
</dbReference>
<dbReference type="OrthoDB" id="287587at2"/>
<dbReference type="Gene3D" id="1.20.1280.20">
    <property type="entry name" value="HscB, C-terminal domain"/>
    <property type="match status" value="1"/>
</dbReference>
<reference evidence="6" key="1">
    <citation type="submission" date="2016-10" db="EMBL/GenBank/DDBJ databases">
        <authorList>
            <person name="Varghese N."/>
            <person name="Submissions S."/>
        </authorList>
    </citation>
    <scope>NUCLEOTIDE SEQUENCE [LARGE SCALE GENOMIC DNA]</scope>
    <source>
        <strain evidence="6">CGMCC 1.8975</strain>
    </source>
</reference>
<dbReference type="SUPFAM" id="SSF47144">
    <property type="entry name" value="HSC20 (HSCB), C-terminal oligomerisation domain"/>
    <property type="match status" value="1"/>
</dbReference>
<proteinExistence type="inferred from homology"/>
<dbReference type="PANTHER" id="PTHR14021">
    <property type="entry name" value="IRON-SULFUR CLUSTER CO-CHAPERONE PROTEIN HSCB"/>
    <property type="match status" value="1"/>
</dbReference>
<dbReference type="Pfam" id="PF07743">
    <property type="entry name" value="HSCB_C"/>
    <property type="match status" value="1"/>
</dbReference>
<dbReference type="InterPro" id="IPR036386">
    <property type="entry name" value="HscB_C_sf"/>
</dbReference>
<evidence type="ECO:0000313" key="5">
    <source>
        <dbReference type="EMBL" id="SDY30568.1"/>
    </source>
</evidence>
<dbReference type="EMBL" id="FNOV01000007">
    <property type="protein sequence ID" value="SDY30568.1"/>
    <property type="molecule type" value="Genomic_DNA"/>
</dbReference>
<accession>A0A1H3ITT0</accession>
<comment type="similarity">
    <text evidence="1">Belongs to the HscB family.</text>
</comment>
<dbReference type="RefSeq" id="WP_092740337.1">
    <property type="nucleotide sequence ID" value="NZ_FNOV01000007.1"/>
</dbReference>
<comment type="function">
    <text evidence="3">Co-chaperone involved in the maturation of iron-sulfur cluster-containing proteins. Seems to help targeting proteins to be folded toward HscA.</text>
</comment>
<evidence type="ECO:0000259" key="4">
    <source>
        <dbReference type="PROSITE" id="PS50076"/>
    </source>
</evidence>
<dbReference type="GO" id="GO:0001671">
    <property type="term" value="F:ATPase activator activity"/>
    <property type="evidence" value="ECO:0007669"/>
    <property type="project" value="InterPro"/>
</dbReference>
<dbReference type="GO" id="GO:0051087">
    <property type="term" value="F:protein-folding chaperone binding"/>
    <property type="evidence" value="ECO:0007669"/>
    <property type="project" value="InterPro"/>
</dbReference>